<reference evidence="1 2" key="1">
    <citation type="submission" date="2021-05" db="EMBL/GenBank/DDBJ databases">
        <title>Naturally bred epsilon2 phages have an improved host range and effectivity in uropathogenic E. coli over their ancestor phages.</title>
        <authorList>
            <person name="Saez D."/>
            <person name="Loose M."/>
            <person name="Mutti M."/>
            <person name="Visram Z."/>
            <person name="Hitzenhammer E."/>
            <person name="Dippel D."/>
            <person name="Tisakova L."/>
            <person name="Schertler S."/>
            <person name="Wittmann J."/>
            <person name="Corsini L."/>
            <person name="Wagenlehner F."/>
        </authorList>
    </citation>
    <scope>NUCLEOTIDE SEQUENCE [LARGE SCALE GENOMIC DNA]</scope>
</reference>
<keyword evidence="2" id="KW-1185">Reference proteome</keyword>
<evidence type="ECO:0000313" key="2">
    <source>
        <dbReference type="Proteomes" id="UP000827177"/>
    </source>
</evidence>
<sequence length="30" mass="3385">MWGSLYEVPFTSAYMGLYMGGPLDEYAFMG</sequence>
<organism evidence="1 2">
    <name type="scientific">Escherichia phage vB_EcoP-101114UKE3</name>
    <dbReference type="NCBI Taxonomy" id="2865794"/>
    <lineage>
        <taxon>Viruses</taxon>
        <taxon>Duplodnaviria</taxon>
        <taxon>Heunggongvirae</taxon>
        <taxon>Uroviricota</taxon>
        <taxon>Caudoviricetes</taxon>
        <taxon>Mktvariviridae</taxon>
        <taxon>Gordonclarkvirinae</taxon>
        <taxon>Suseptimavirus</taxon>
        <taxon>Suseptimavirus 101114UKE3</taxon>
    </lineage>
</organism>
<dbReference type="Proteomes" id="UP000827177">
    <property type="component" value="Segment"/>
</dbReference>
<proteinExistence type="predicted"/>
<gene>
    <name evidence="1" type="ORF">101114UKE3_004</name>
</gene>
<protein>
    <submittedName>
        <fullName evidence="1">Uncharacterized protein</fullName>
    </submittedName>
</protein>
<name>A0AAE7XSQ6_9CAUD</name>
<dbReference type="EMBL" id="MZ234017">
    <property type="protein sequence ID" value="QZI79135.1"/>
    <property type="molecule type" value="Genomic_DNA"/>
</dbReference>
<evidence type="ECO:0000313" key="1">
    <source>
        <dbReference type="EMBL" id="QZI79135.1"/>
    </source>
</evidence>
<accession>A0AAE7XSQ6</accession>